<organism evidence="1 2">
    <name type="scientific">Streptomyces anatolicus</name>
    <dbReference type="NCBI Taxonomy" id="2675858"/>
    <lineage>
        <taxon>Bacteria</taxon>
        <taxon>Bacillati</taxon>
        <taxon>Actinomycetota</taxon>
        <taxon>Actinomycetes</taxon>
        <taxon>Kitasatosporales</taxon>
        <taxon>Streptomycetaceae</taxon>
        <taxon>Streptomyces</taxon>
    </lineage>
</organism>
<dbReference type="RefSeq" id="WP_219689018.1">
    <property type="nucleotide sequence ID" value="NZ_WMBF01000120.1"/>
</dbReference>
<evidence type="ECO:0000313" key="2">
    <source>
        <dbReference type="Proteomes" id="UP001197114"/>
    </source>
</evidence>
<accession>A0ABS6YNG8</accession>
<comment type="caution">
    <text evidence="1">The sequence shown here is derived from an EMBL/GenBank/DDBJ whole genome shotgun (WGS) entry which is preliminary data.</text>
</comment>
<dbReference type="EMBL" id="WMBF01000120">
    <property type="protein sequence ID" value="MBW5422625.1"/>
    <property type="molecule type" value="Genomic_DNA"/>
</dbReference>
<protein>
    <submittedName>
        <fullName evidence="1">Uncharacterized protein</fullName>
    </submittedName>
</protein>
<evidence type="ECO:0000313" key="1">
    <source>
        <dbReference type="EMBL" id="MBW5422625.1"/>
    </source>
</evidence>
<reference evidence="1 2" key="1">
    <citation type="submission" date="2019-11" db="EMBL/GenBank/DDBJ databases">
        <authorList>
            <person name="Ay H."/>
        </authorList>
    </citation>
    <scope>NUCLEOTIDE SEQUENCE [LARGE SCALE GENOMIC DNA]</scope>
    <source>
        <strain evidence="1 2">BG9H</strain>
    </source>
</reference>
<name>A0ABS6YNG8_9ACTN</name>
<proteinExistence type="predicted"/>
<dbReference type="Proteomes" id="UP001197114">
    <property type="component" value="Unassembled WGS sequence"/>
</dbReference>
<gene>
    <name evidence="1" type="ORF">GKQ77_13810</name>
</gene>
<sequence>MTDLGVDYEYLYTIKKDLGTVRKEFKGCSGHQEDMRDEYGSPYVAGAMDEFTTNWDDHRKELLGNIEKVGKLVEQSIENFEKLDKELAEANKRKKK</sequence>
<keyword evidence="2" id="KW-1185">Reference proteome</keyword>